<dbReference type="InterPro" id="IPR029068">
    <property type="entry name" value="Glyas_Bleomycin-R_OHBP_Dase"/>
</dbReference>
<dbReference type="EMBL" id="CP102173">
    <property type="protein sequence ID" value="UUP13267.1"/>
    <property type="molecule type" value="Genomic_DNA"/>
</dbReference>
<dbReference type="RefSeq" id="WP_232400396.1">
    <property type="nucleotide sequence ID" value="NZ_CP102173.1"/>
</dbReference>
<reference evidence="1 2" key="1">
    <citation type="submission" date="2022-08" db="EMBL/GenBank/DDBJ databases">
        <title>novel species in genus Aeromicrobium.</title>
        <authorList>
            <person name="Ye L."/>
        </authorList>
    </citation>
    <scope>NUCLEOTIDE SEQUENCE [LARGE SCALE GENOMIC DNA]</scope>
    <source>
        <strain evidence="2">zg-Y1379</strain>
    </source>
</reference>
<name>A0ABY5M626_9ACTN</name>
<proteinExistence type="predicted"/>
<protein>
    <recommendedName>
        <fullName evidence="3">VOC family protein</fullName>
    </recommendedName>
</protein>
<dbReference type="Gene3D" id="3.10.180.10">
    <property type="entry name" value="2,3-Dihydroxybiphenyl 1,2-Dioxygenase, domain 1"/>
    <property type="match status" value="1"/>
</dbReference>
<evidence type="ECO:0008006" key="3">
    <source>
        <dbReference type="Google" id="ProtNLM"/>
    </source>
</evidence>
<evidence type="ECO:0000313" key="1">
    <source>
        <dbReference type="EMBL" id="UUP13267.1"/>
    </source>
</evidence>
<evidence type="ECO:0000313" key="2">
    <source>
        <dbReference type="Proteomes" id="UP001316184"/>
    </source>
</evidence>
<keyword evidence="2" id="KW-1185">Reference proteome</keyword>
<accession>A0ABY5M626</accession>
<dbReference type="Proteomes" id="UP001316184">
    <property type="component" value="Chromosome"/>
</dbReference>
<sequence length="306" mass="32878">MFDGIDTIVLPVADIAPLRELYVDLLGFTPGPVEPVTDPAWQSLWALPVAPTRTVLLAKPRSHGGWIRLVEAPGLPAPEPAGRPDRPGAYALDFYQRDAATTEALVEAAGWTFRSPATHYALPGTTLPVRERMLEQPFSGLVHASVQYREKGTRCVIDHDGAEQTSEVNAVVFMTDRYAGAKSFAEHVLGGRPYFEGRFDDPAVAEMLALEPGEGFAAALFRGPASRNARLEFGEVMPGGTRSPDPVPRVVASCAMDDLDALAEALAGGEHGVSTGVVEASDATGTTRRLGLRSVYGATFDFFERR</sequence>
<gene>
    <name evidence="1" type="ORF">NQV15_15635</name>
</gene>
<organism evidence="1 2">
    <name type="scientific">Aeromicrobium wangtongii</name>
    <dbReference type="NCBI Taxonomy" id="2969247"/>
    <lineage>
        <taxon>Bacteria</taxon>
        <taxon>Bacillati</taxon>
        <taxon>Actinomycetota</taxon>
        <taxon>Actinomycetes</taxon>
        <taxon>Propionibacteriales</taxon>
        <taxon>Nocardioidaceae</taxon>
        <taxon>Aeromicrobium</taxon>
    </lineage>
</organism>
<dbReference type="SUPFAM" id="SSF54593">
    <property type="entry name" value="Glyoxalase/Bleomycin resistance protein/Dihydroxybiphenyl dioxygenase"/>
    <property type="match status" value="1"/>
</dbReference>